<organism evidence="1">
    <name type="scientific">Anguilla anguilla</name>
    <name type="common">European freshwater eel</name>
    <name type="synonym">Muraena anguilla</name>
    <dbReference type="NCBI Taxonomy" id="7936"/>
    <lineage>
        <taxon>Eukaryota</taxon>
        <taxon>Metazoa</taxon>
        <taxon>Chordata</taxon>
        <taxon>Craniata</taxon>
        <taxon>Vertebrata</taxon>
        <taxon>Euteleostomi</taxon>
        <taxon>Actinopterygii</taxon>
        <taxon>Neopterygii</taxon>
        <taxon>Teleostei</taxon>
        <taxon>Anguilliformes</taxon>
        <taxon>Anguillidae</taxon>
        <taxon>Anguilla</taxon>
    </lineage>
</organism>
<name>A0A0E9XGY6_ANGAN</name>
<evidence type="ECO:0000313" key="1">
    <source>
        <dbReference type="EMBL" id="JAI01983.1"/>
    </source>
</evidence>
<reference evidence="1" key="2">
    <citation type="journal article" date="2015" name="Fish Shellfish Immunol.">
        <title>Early steps in the European eel (Anguilla anguilla)-Vibrio vulnificus interaction in the gills: Role of the RtxA13 toxin.</title>
        <authorList>
            <person name="Callol A."/>
            <person name="Pajuelo D."/>
            <person name="Ebbesson L."/>
            <person name="Teles M."/>
            <person name="MacKenzie S."/>
            <person name="Amaro C."/>
        </authorList>
    </citation>
    <scope>NUCLEOTIDE SEQUENCE</scope>
</reference>
<dbReference type="AlphaFoldDB" id="A0A0E9XGY6"/>
<protein>
    <submittedName>
        <fullName evidence="1">Uncharacterized protein</fullName>
    </submittedName>
</protein>
<dbReference type="EMBL" id="GBXM01006595">
    <property type="protein sequence ID" value="JAI01983.1"/>
    <property type="molecule type" value="Transcribed_RNA"/>
</dbReference>
<reference evidence="1" key="1">
    <citation type="submission" date="2014-11" db="EMBL/GenBank/DDBJ databases">
        <authorList>
            <person name="Amaro Gonzalez C."/>
        </authorList>
    </citation>
    <scope>NUCLEOTIDE SEQUENCE</scope>
</reference>
<proteinExistence type="predicted"/>
<sequence length="25" mass="2750">MLPQRSFNLSNGLLSKCSSSTVCYN</sequence>
<accession>A0A0E9XGY6</accession>